<dbReference type="InterPro" id="IPR057247">
    <property type="entry name" value="CARBOXYPEPT_ZN_2"/>
</dbReference>
<comment type="function">
    <text evidence="9">Acts as an anti-CsrA protein, binds CsrA and prevents it from repressing translation of its target genes, one of which is flagellin. Binds to flagellin and participates in the assembly of the flagellum.</text>
</comment>
<reference evidence="10 11" key="1">
    <citation type="journal article" date="2019" name="Sci. Rep.">
        <title>Sulfobacillus thermotolerans: new insights into resistance and metabolic capacities of acidophilic chemolithotrophs.</title>
        <authorList>
            <person name="Panyushkina A.E."/>
            <person name="Babenko V.V."/>
            <person name="Nikitina A.S."/>
            <person name="Selezneva O.V."/>
            <person name="Tsaplina I.A."/>
            <person name="Letarova M.A."/>
            <person name="Kostryukova E.S."/>
            <person name="Letarov A.V."/>
        </authorList>
    </citation>
    <scope>NUCLEOTIDE SEQUENCE [LARGE SCALE GENOMIC DNA]</scope>
    <source>
        <strain evidence="10 11">Kr1</strain>
    </source>
</reference>
<comment type="subunit">
    <text evidence="9">Interacts with translational regulator CsrA and flagellin(s).</text>
</comment>
<comment type="similarity">
    <text evidence="9">Belongs to the FliW family.</text>
</comment>
<evidence type="ECO:0000256" key="5">
    <source>
        <dbReference type="ARBA" id="ARBA00022795"/>
    </source>
</evidence>
<evidence type="ECO:0000256" key="4">
    <source>
        <dbReference type="ARBA" id="ARBA00022723"/>
    </source>
</evidence>
<dbReference type="PANTHER" id="PTHR39190:SF1">
    <property type="entry name" value="FLAGELLAR ASSEMBLY FACTOR FLIW"/>
    <property type="match status" value="1"/>
</dbReference>
<keyword evidence="5 9" id="KW-1005">Bacterial flagellum biogenesis</keyword>
<comment type="similarity">
    <text evidence="2">Belongs to the peptidase M14 family.</text>
</comment>
<comment type="cofactor">
    <cofactor evidence="1">
        <name>Zn(2+)</name>
        <dbReference type="ChEBI" id="CHEBI:29105"/>
    </cofactor>
</comment>
<keyword evidence="7 9" id="KW-0810">Translation regulation</keyword>
<evidence type="ECO:0000256" key="9">
    <source>
        <dbReference type="HAMAP-Rule" id="MF_01185"/>
    </source>
</evidence>
<evidence type="ECO:0000256" key="6">
    <source>
        <dbReference type="ARBA" id="ARBA00022833"/>
    </source>
</evidence>
<keyword evidence="3 9" id="KW-0963">Cytoplasm</keyword>
<dbReference type="Proteomes" id="UP000325292">
    <property type="component" value="Chromosome"/>
</dbReference>
<keyword evidence="10" id="KW-0282">Flagellum</keyword>
<evidence type="ECO:0000256" key="1">
    <source>
        <dbReference type="ARBA" id="ARBA00001947"/>
    </source>
</evidence>
<sequence>MMTQNTIRTRFHGEITIVDHDILVMDYPILGFANHKEFILLPHRSDSPFLYLQSITDPTLAFIVIDPYTFDATYTVPANELPDLGNQETWAILCICTVTHSATGALRATVNLKSPLIINRETRHGGQFVLSLPYSYQYPLIGEDTTNAGTEPENR</sequence>
<evidence type="ECO:0000256" key="2">
    <source>
        <dbReference type="ARBA" id="ARBA00005988"/>
    </source>
</evidence>
<dbReference type="PANTHER" id="PTHR39190">
    <property type="entry name" value="FLAGELLAR ASSEMBLY FACTOR FLIW"/>
    <property type="match status" value="1"/>
</dbReference>
<evidence type="ECO:0000256" key="8">
    <source>
        <dbReference type="ARBA" id="ARBA00023186"/>
    </source>
</evidence>
<keyword evidence="4" id="KW-0479">Metal-binding</keyword>
<keyword evidence="8 9" id="KW-0143">Chaperone</keyword>
<gene>
    <name evidence="9" type="primary">fliW</name>
    <name evidence="10" type="ORF">BXT84_14170</name>
</gene>
<dbReference type="PROSITE" id="PS00133">
    <property type="entry name" value="CARBOXYPEPT_ZN_2"/>
    <property type="match status" value="1"/>
</dbReference>
<dbReference type="SUPFAM" id="SSF141457">
    <property type="entry name" value="BH3618-like"/>
    <property type="match status" value="1"/>
</dbReference>
<dbReference type="InterPro" id="IPR024046">
    <property type="entry name" value="Flagellar_assmbl_FliW_dom_sf"/>
</dbReference>
<dbReference type="HAMAP" id="MF_01185">
    <property type="entry name" value="FliW"/>
    <property type="match status" value="1"/>
</dbReference>
<evidence type="ECO:0000256" key="3">
    <source>
        <dbReference type="ARBA" id="ARBA00022490"/>
    </source>
</evidence>
<dbReference type="Pfam" id="PF02623">
    <property type="entry name" value="FliW"/>
    <property type="match status" value="1"/>
</dbReference>
<dbReference type="Gene3D" id="2.30.290.10">
    <property type="entry name" value="BH3618-like"/>
    <property type="match status" value="1"/>
</dbReference>
<keyword evidence="10" id="KW-0969">Cilium</keyword>
<evidence type="ECO:0000313" key="11">
    <source>
        <dbReference type="Proteomes" id="UP000325292"/>
    </source>
</evidence>
<comment type="subcellular location">
    <subcellularLocation>
        <location evidence="9">Cytoplasm</location>
    </subcellularLocation>
</comment>
<evidence type="ECO:0000313" key="10">
    <source>
        <dbReference type="EMBL" id="AUW94957.1"/>
    </source>
</evidence>
<evidence type="ECO:0000256" key="7">
    <source>
        <dbReference type="ARBA" id="ARBA00022845"/>
    </source>
</evidence>
<keyword evidence="6" id="KW-0862">Zinc</keyword>
<protein>
    <recommendedName>
        <fullName evidence="9">Flagellar assembly factor FliW</fullName>
    </recommendedName>
</protein>
<proteinExistence type="inferred from homology"/>
<dbReference type="InterPro" id="IPR003775">
    <property type="entry name" value="Flagellar_assembly_factor_FliW"/>
</dbReference>
<keyword evidence="11" id="KW-1185">Reference proteome</keyword>
<dbReference type="EMBL" id="CP019454">
    <property type="protein sequence ID" value="AUW94957.1"/>
    <property type="molecule type" value="Genomic_DNA"/>
</dbReference>
<accession>A0ABM6RUE7</accession>
<keyword evidence="10" id="KW-0966">Cell projection</keyword>
<organism evidence="10 11">
    <name type="scientific">Sulfobacillus thermotolerans</name>
    <dbReference type="NCBI Taxonomy" id="338644"/>
    <lineage>
        <taxon>Bacteria</taxon>
        <taxon>Bacillati</taxon>
        <taxon>Bacillota</taxon>
        <taxon>Clostridia</taxon>
        <taxon>Eubacteriales</taxon>
        <taxon>Clostridiales Family XVII. Incertae Sedis</taxon>
        <taxon>Sulfobacillus</taxon>
    </lineage>
</organism>
<name>A0ABM6RUE7_9FIRM</name>